<dbReference type="InterPro" id="IPR036582">
    <property type="entry name" value="Mao_N_sf"/>
</dbReference>
<feature type="domain" description="DUF3298" evidence="2">
    <location>
        <begin position="183"/>
        <end position="253"/>
    </location>
</feature>
<dbReference type="InterPro" id="IPR025303">
    <property type="entry name" value="PdaC"/>
</dbReference>
<dbReference type="Gene3D" id="3.90.640.20">
    <property type="entry name" value="Heat-shock cognate protein, ATPase"/>
    <property type="match status" value="1"/>
</dbReference>
<dbReference type="Pfam" id="PF13739">
    <property type="entry name" value="PdaC"/>
    <property type="match status" value="1"/>
</dbReference>
<gene>
    <name evidence="4" type="ORF">GCM10010911_38300</name>
</gene>
<dbReference type="RefSeq" id="WP_188993574.1">
    <property type="nucleotide sequence ID" value="NZ_BMHP01000002.1"/>
</dbReference>
<dbReference type="Gene3D" id="3.30.565.40">
    <property type="entry name" value="Fervidobacterium nodosum Rt17-B1 like"/>
    <property type="match status" value="1"/>
</dbReference>
<sequence length="377" mass="41156">MTHNNLKTISMKLLAIGVVGIFIFQAGASFSFAKENPAAGVSHAKSFAAKQQLPAIQFTTKKINTDTKMYTAAIEYPVVQGLQSAQYQGELNHRIAETARADLETVQQQAERDASAAEAAGDDFIPYDITVKYEVQSDGSTRDNGYLSIKVLTYVFTGGAHGITRADTYNIHNAPKPSLITLKDLFGANYKTVINKKVKEVIAANPEDYFQDTFKGISDDQTFYLQGNHAVILFQNYEIAPYSSGLPEIQIPLANTETGDSSALVVKINGSVLDIGQAPLYTNKDGMTMAPLRSISTALGYKLIWNETLRQAELTKGSQRITVTKGKVSYPTNKQSTISLDTEPVVKNGSLYVPLAFFSKVFQAKVVYTSDSLTISN</sequence>
<dbReference type="InterPro" id="IPR037126">
    <property type="entry name" value="PdaC/RsiV-like_sf"/>
</dbReference>
<dbReference type="InterPro" id="IPR012854">
    <property type="entry name" value="Cu_amine_oxidase-like_N"/>
</dbReference>
<organism evidence="4 5">
    <name type="scientific">Paenibacillus nasutitermitis</name>
    <dbReference type="NCBI Taxonomy" id="1652958"/>
    <lineage>
        <taxon>Bacteria</taxon>
        <taxon>Bacillati</taxon>
        <taxon>Bacillota</taxon>
        <taxon>Bacilli</taxon>
        <taxon>Bacillales</taxon>
        <taxon>Paenibacillaceae</taxon>
        <taxon>Paenibacillus</taxon>
    </lineage>
</organism>
<dbReference type="SUPFAM" id="SSF55383">
    <property type="entry name" value="Copper amine oxidase, domain N"/>
    <property type="match status" value="1"/>
</dbReference>
<dbReference type="Pfam" id="PF07833">
    <property type="entry name" value="Cu_amine_oxidN1"/>
    <property type="match status" value="1"/>
</dbReference>
<protein>
    <recommendedName>
        <fullName evidence="6">Copper amine oxidase N-terminal domain-containing protein</fullName>
    </recommendedName>
</protein>
<comment type="caution">
    <text evidence="4">The sequence shown here is derived from an EMBL/GenBank/DDBJ whole genome shotgun (WGS) entry which is preliminary data.</text>
</comment>
<dbReference type="Pfam" id="PF11738">
    <property type="entry name" value="DUF3298"/>
    <property type="match status" value="1"/>
</dbReference>
<name>A0A917DWD4_9BACL</name>
<dbReference type="EMBL" id="BMHP01000002">
    <property type="protein sequence ID" value="GGD76561.1"/>
    <property type="molecule type" value="Genomic_DNA"/>
</dbReference>
<evidence type="ECO:0000259" key="3">
    <source>
        <dbReference type="Pfam" id="PF13739"/>
    </source>
</evidence>
<evidence type="ECO:0000259" key="1">
    <source>
        <dbReference type="Pfam" id="PF07833"/>
    </source>
</evidence>
<dbReference type="InterPro" id="IPR021729">
    <property type="entry name" value="DUF3298"/>
</dbReference>
<reference evidence="4" key="2">
    <citation type="submission" date="2020-09" db="EMBL/GenBank/DDBJ databases">
        <authorList>
            <person name="Sun Q."/>
            <person name="Zhou Y."/>
        </authorList>
    </citation>
    <scope>NUCLEOTIDE SEQUENCE</scope>
    <source>
        <strain evidence="4">CGMCC 1.15178</strain>
    </source>
</reference>
<keyword evidence="5" id="KW-1185">Reference proteome</keyword>
<accession>A0A917DWD4</accession>
<evidence type="ECO:0008006" key="6">
    <source>
        <dbReference type="Google" id="ProtNLM"/>
    </source>
</evidence>
<evidence type="ECO:0000313" key="4">
    <source>
        <dbReference type="EMBL" id="GGD76561.1"/>
    </source>
</evidence>
<feature type="domain" description="Copper amine oxidase-like N-terminal" evidence="1">
    <location>
        <begin position="268"/>
        <end position="375"/>
    </location>
</feature>
<evidence type="ECO:0000259" key="2">
    <source>
        <dbReference type="Pfam" id="PF11738"/>
    </source>
</evidence>
<reference evidence="4" key="1">
    <citation type="journal article" date="2014" name="Int. J. Syst. Evol. Microbiol.">
        <title>Complete genome sequence of Corynebacterium casei LMG S-19264T (=DSM 44701T), isolated from a smear-ripened cheese.</title>
        <authorList>
            <consortium name="US DOE Joint Genome Institute (JGI-PGF)"/>
            <person name="Walter F."/>
            <person name="Albersmeier A."/>
            <person name="Kalinowski J."/>
            <person name="Ruckert C."/>
        </authorList>
    </citation>
    <scope>NUCLEOTIDE SEQUENCE</scope>
    <source>
        <strain evidence="4">CGMCC 1.15178</strain>
    </source>
</reference>
<feature type="domain" description="Deacetylase PdaC" evidence="3">
    <location>
        <begin position="63"/>
        <end position="164"/>
    </location>
</feature>
<dbReference type="AlphaFoldDB" id="A0A917DWD4"/>
<evidence type="ECO:0000313" key="5">
    <source>
        <dbReference type="Proteomes" id="UP000612456"/>
    </source>
</evidence>
<proteinExistence type="predicted"/>
<dbReference type="Gene3D" id="3.30.457.10">
    <property type="entry name" value="Copper amine oxidase-like, N-terminal domain"/>
    <property type="match status" value="1"/>
</dbReference>
<dbReference type="Proteomes" id="UP000612456">
    <property type="component" value="Unassembled WGS sequence"/>
</dbReference>